<feature type="compositionally biased region" description="Basic and acidic residues" evidence="2">
    <location>
        <begin position="1076"/>
        <end position="1114"/>
    </location>
</feature>
<accession>A0A6L2J4S4</accession>
<protein>
    <submittedName>
        <fullName evidence="4">Ribonuclease H-like domain-containing protein</fullName>
    </submittedName>
</protein>
<gene>
    <name evidence="4" type="ORF">Tci_003618</name>
</gene>
<dbReference type="GO" id="GO:0015074">
    <property type="term" value="P:DNA integration"/>
    <property type="evidence" value="ECO:0007669"/>
    <property type="project" value="InterPro"/>
</dbReference>
<feature type="region of interest" description="Disordered" evidence="2">
    <location>
        <begin position="26"/>
        <end position="53"/>
    </location>
</feature>
<evidence type="ECO:0000259" key="3">
    <source>
        <dbReference type="PROSITE" id="PS50994"/>
    </source>
</evidence>
<feature type="region of interest" description="Disordered" evidence="2">
    <location>
        <begin position="1040"/>
        <end position="1114"/>
    </location>
</feature>
<dbReference type="PANTHER" id="PTHR42648:SF32">
    <property type="entry name" value="RIBONUCLEASE H-LIKE DOMAIN, GAG-PRE-INTEGRASE DOMAIN PROTEIN-RELATED"/>
    <property type="match status" value="1"/>
</dbReference>
<sequence>MQLAISNGKVDTLVITKCKKVTNKSHEICTPRPRNSPQSEVTSSSKKPSDYVLSSSTLDHMSETPRDVNNAFMHAWQSSTFDHIPPSPDARSIRLTLLFTVLQGFKPGGFPKLLAAGLGTWSRAYCPADRYNYMTSNNAECIDSITKDIHKLPITRLVDRQRETSQNWFTNCHEKYKDNELRLIEDYGDSHIYNEDTYGPTYIDADCYYEETDSIKEVQVSDDEEEKIEKKKVKPSIKWINFVKVTTDNNPRETVKNGEQPKQNTYRKRAVNVAKAKAKHKAVKGKRGNAVKASACWGNLQEHLQDKGVIDIGCSRHMTWNIFILIDYEEIDGGYVAFRGNPKRGKITSKGIKDETSGTLKSFITMVENQMNLKVKVIRCDNGTEFKNREMNQFYEVKGIMRQYSVARTPQQNGVAERRNMKLIKAARTMLADSKLPTTFWAEAVNTACYVQSRVLVIEPHNKTPYELFYGRTLAISFLKPFGCLVTIFNTIDHLGKFDGKAEEGSFVGYSLNSKAFRIFNSRTRIMKENLHVSFSENTLNNVCSGPNWLFDIDALTKIMNYQPVVAQSNDFSCTKASNGEKDNTNSTNKVNTATSNINATSFSRVNDVGTNISINLPLDAYMPSLEDIIIFEDSHDDEDVFEEDVYVFQPPRFEDPDFPDKVYKVKKAFYGLHQAPRACQDIYVVEILKKFGLLDVKKTSAPMETSKPLLKDEDGEEVDVHMYRSMIGSLMYLTSSRPDFMFDCKKQTVVGNSITEAEYVAASSCCGQDVWLQALIDRKKVVVNEASIKHDLKLNDTEVRTGFSRAVTPLFGTIMVQARDLPTDVQDTPIPDEPSSSQPQRKYKPRRKQRMETEVSPSETNTKEHVPTPSNNPLPSGEDRLKLKELMELCSNLLNKVLDLENEVIEMKSSHKAKIEELESRVEKLDDENVSLTKELKRGKIVDIDADVEVNLKNVYKLDMAHEETVLSMQDVDVQSKRIEDVVKDVKDIVAIAENVEGINADTISQISKDDVTLAQTLIKIKEVKPKAKGVIMQEPSEFRKTLPSQSSLPFQAKDKGLEMDAERIKAPRKRTRKEKVDKYQPAKKQKGDELEKDNAKKQKLEEQKEAKEPKKNLEIVPDDEDDVFMNVTPLSYTPPTIVDYKIYKERKKEHFQIFRANGNHPMYLAFSTMLKNFDREDLEVLWKIVKDRFRKSQPKEVLDVFYGIL</sequence>
<reference evidence="4" key="1">
    <citation type="journal article" date="2019" name="Sci. Rep.">
        <title>Draft genome of Tanacetum cinerariifolium, the natural source of mosquito coil.</title>
        <authorList>
            <person name="Yamashiro T."/>
            <person name="Shiraishi A."/>
            <person name="Satake H."/>
            <person name="Nakayama K."/>
        </authorList>
    </citation>
    <scope>NUCLEOTIDE SEQUENCE</scope>
</reference>
<feature type="compositionally biased region" description="Basic and acidic residues" evidence="2">
    <location>
        <begin position="1054"/>
        <end position="1067"/>
    </location>
</feature>
<dbReference type="Gene3D" id="3.30.420.10">
    <property type="entry name" value="Ribonuclease H-like superfamily/Ribonuclease H"/>
    <property type="match status" value="1"/>
</dbReference>
<dbReference type="GO" id="GO:0003676">
    <property type="term" value="F:nucleic acid binding"/>
    <property type="evidence" value="ECO:0007669"/>
    <property type="project" value="InterPro"/>
</dbReference>
<dbReference type="InterPro" id="IPR039537">
    <property type="entry name" value="Retrotran_Ty1/copia-like"/>
</dbReference>
<dbReference type="AlphaFoldDB" id="A0A6L2J4S4"/>
<feature type="region of interest" description="Disordered" evidence="2">
    <location>
        <begin position="823"/>
        <end position="879"/>
    </location>
</feature>
<comment type="caution">
    <text evidence="4">The sequence shown here is derived from an EMBL/GenBank/DDBJ whole genome shotgun (WGS) entry which is preliminary data.</text>
</comment>
<evidence type="ECO:0000256" key="1">
    <source>
        <dbReference type="SAM" id="Coils"/>
    </source>
</evidence>
<dbReference type="InterPro" id="IPR057670">
    <property type="entry name" value="SH3_retrovirus"/>
</dbReference>
<feature type="coiled-coil region" evidence="1">
    <location>
        <begin position="884"/>
        <end position="936"/>
    </location>
</feature>
<dbReference type="EMBL" id="BKCJ010000272">
    <property type="protein sequence ID" value="GEU31640.1"/>
    <property type="molecule type" value="Genomic_DNA"/>
</dbReference>
<dbReference type="PANTHER" id="PTHR42648">
    <property type="entry name" value="TRANSPOSASE, PUTATIVE-RELATED"/>
    <property type="match status" value="1"/>
</dbReference>
<dbReference type="InterPro" id="IPR036397">
    <property type="entry name" value="RNaseH_sf"/>
</dbReference>
<dbReference type="InterPro" id="IPR012337">
    <property type="entry name" value="RNaseH-like_sf"/>
</dbReference>
<dbReference type="Pfam" id="PF25597">
    <property type="entry name" value="SH3_retrovirus"/>
    <property type="match status" value="1"/>
</dbReference>
<feature type="domain" description="Integrase catalytic" evidence="3">
    <location>
        <begin position="315"/>
        <end position="473"/>
    </location>
</feature>
<name>A0A6L2J4S4_TANCI</name>
<evidence type="ECO:0000313" key="4">
    <source>
        <dbReference type="EMBL" id="GEU31640.1"/>
    </source>
</evidence>
<feature type="compositionally biased region" description="Polar residues" evidence="2">
    <location>
        <begin position="33"/>
        <end position="53"/>
    </location>
</feature>
<organism evidence="4">
    <name type="scientific">Tanacetum cinerariifolium</name>
    <name type="common">Dalmatian daisy</name>
    <name type="synonym">Chrysanthemum cinerariifolium</name>
    <dbReference type="NCBI Taxonomy" id="118510"/>
    <lineage>
        <taxon>Eukaryota</taxon>
        <taxon>Viridiplantae</taxon>
        <taxon>Streptophyta</taxon>
        <taxon>Embryophyta</taxon>
        <taxon>Tracheophyta</taxon>
        <taxon>Spermatophyta</taxon>
        <taxon>Magnoliopsida</taxon>
        <taxon>eudicotyledons</taxon>
        <taxon>Gunneridae</taxon>
        <taxon>Pentapetalae</taxon>
        <taxon>asterids</taxon>
        <taxon>campanulids</taxon>
        <taxon>Asterales</taxon>
        <taxon>Asteraceae</taxon>
        <taxon>Asteroideae</taxon>
        <taxon>Anthemideae</taxon>
        <taxon>Anthemidinae</taxon>
        <taxon>Tanacetum</taxon>
    </lineage>
</organism>
<dbReference type="PROSITE" id="PS50994">
    <property type="entry name" value="INTEGRASE"/>
    <property type="match status" value="1"/>
</dbReference>
<dbReference type="SUPFAM" id="SSF53098">
    <property type="entry name" value="Ribonuclease H-like"/>
    <property type="match status" value="1"/>
</dbReference>
<proteinExistence type="predicted"/>
<dbReference type="InterPro" id="IPR001584">
    <property type="entry name" value="Integrase_cat-core"/>
</dbReference>
<keyword evidence="1" id="KW-0175">Coiled coil</keyword>
<evidence type="ECO:0000256" key="2">
    <source>
        <dbReference type="SAM" id="MobiDB-lite"/>
    </source>
</evidence>